<dbReference type="InterPro" id="IPR011251">
    <property type="entry name" value="Luciferase-like_dom"/>
</dbReference>
<dbReference type="InterPro" id="IPR051260">
    <property type="entry name" value="Diverse_substr_monoxygenases"/>
</dbReference>
<dbReference type="PIRSF" id="PIRSF000337">
    <property type="entry name" value="NTA_MOA"/>
    <property type="match status" value="1"/>
</dbReference>
<evidence type="ECO:0000259" key="7">
    <source>
        <dbReference type="Pfam" id="PF00296"/>
    </source>
</evidence>
<evidence type="ECO:0000256" key="6">
    <source>
        <dbReference type="PIRSR" id="PIRSR000337-1"/>
    </source>
</evidence>
<dbReference type="CDD" id="cd01095">
    <property type="entry name" value="Nitrilotriacetate_monoxgenase"/>
    <property type="match status" value="1"/>
</dbReference>
<sequence>MSRKIHLALHPYGVGGPGQHGLWKDPSVAKNASIDINYYIRQAQAAEHALFDALFIVDSQFINATYPAHYLNRLEPLTLLSAVATHTRHVGLVGTASSTYNSPFNLARRFASLDHISGGRAGWNVVTSFDTGASRNFGLEEHLDYAARYGRALEFVQVARGLWDSYEDDAFPADVERNVFLDPDKLHALDHVGEHLRVAGPLNLSRSPQGQPVIFQAGVSEEGRDLAAQVAEGIYAPGGGLEQAQEYYSDIKRRTAAYGRDPEHIKIFIHGSPIVAGTDEAARRREREIFEEDDDFARNLALLGRSFGAYDFSVHDLDAPFPDVAHLAERGGRTGAARIIERAATDKLTLRQVAATLREFRRSPFVGTPRGVADAIEEWFHAGAFDGINLAFRTEAELGAFVDGVVPILQQRGLFRTAYEADTLRGNLGLPIPANRYSRERQLVND</sequence>
<accession>A0A7U3VRV1</accession>
<dbReference type="SUPFAM" id="SSF51679">
    <property type="entry name" value="Bacterial luciferase-like"/>
    <property type="match status" value="1"/>
</dbReference>
<dbReference type="EMBL" id="AP018365">
    <property type="protein sequence ID" value="BBB01196.1"/>
    <property type="molecule type" value="Genomic_DNA"/>
</dbReference>
<evidence type="ECO:0000256" key="5">
    <source>
        <dbReference type="ARBA" id="ARBA00033748"/>
    </source>
</evidence>
<feature type="binding site" evidence="6">
    <location>
        <position position="220"/>
    </location>
    <ligand>
        <name>FMN</name>
        <dbReference type="ChEBI" id="CHEBI:58210"/>
    </ligand>
</feature>
<dbReference type="InterPro" id="IPR016215">
    <property type="entry name" value="NTA_MOA"/>
</dbReference>
<dbReference type="Proteomes" id="UP000595703">
    <property type="component" value="Chromosome"/>
</dbReference>
<name>A0A7U3VRV1_9ACTN</name>
<evidence type="ECO:0000256" key="3">
    <source>
        <dbReference type="ARBA" id="ARBA00023002"/>
    </source>
</evidence>
<keyword evidence="3" id="KW-0560">Oxidoreductase</keyword>
<evidence type="ECO:0000313" key="9">
    <source>
        <dbReference type="Proteomes" id="UP000595703"/>
    </source>
</evidence>
<reference evidence="8 9" key="4">
    <citation type="journal article" date="2020" name="Sci. Rep.">
        <title>beta-carboline chemical signals induce reveromycin production through a LuxR family regulator in Streptomyces sp. SN-593.</title>
        <authorList>
            <person name="Panthee S."/>
            <person name="Kito N."/>
            <person name="Hayashi T."/>
            <person name="Shimizu T."/>
            <person name="Ishikawa J."/>
            <person name="Hamamoto H."/>
            <person name="Osada H."/>
            <person name="Takahashi S."/>
        </authorList>
    </citation>
    <scope>NUCLEOTIDE SEQUENCE [LARGE SCALE GENOMIC DNA]</scope>
    <source>
        <strain evidence="8 9">SN-593</strain>
    </source>
</reference>
<dbReference type="PANTHER" id="PTHR30011:SF16">
    <property type="entry name" value="C2H2 FINGER DOMAIN TRANSCRIPTION FACTOR (EUROFUNG)-RELATED"/>
    <property type="match status" value="1"/>
</dbReference>
<organism evidence="8 9">
    <name type="scientific">Actinacidiphila reveromycinica</name>
    <dbReference type="NCBI Taxonomy" id="659352"/>
    <lineage>
        <taxon>Bacteria</taxon>
        <taxon>Bacillati</taxon>
        <taxon>Actinomycetota</taxon>
        <taxon>Actinomycetes</taxon>
        <taxon>Kitasatosporales</taxon>
        <taxon>Streptomycetaceae</taxon>
        <taxon>Actinacidiphila</taxon>
    </lineage>
</organism>
<evidence type="ECO:0000256" key="4">
    <source>
        <dbReference type="ARBA" id="ARBA00023033"/>
    </source>
</evidence>
<reference evidence="8 9" key="1">
    <citation type="journal article" date="2010" name="J. Bacteriol.">
        <title>Biochemical characterization of a novel indole prenyltransferase from Streptomyces sp. SN-593.</title>
        <authorList>
            <person name="Takahashi S."/>
            <person name="Takagi H."/>
            <person name="Toyoda A."/>
            <person name="Uramoto M."/>
            <person name="Nogawa T."/>
            <person name="Ueki M."/>
            <person name="Sakaki Y."/>
            <person name="Osada H."/>
        </authorList>
    </citation>
    <scope>NUCLEOTIDE SEQUENCE [LARGE SCALE GENOMIC DNA]</scope>
    <source>
        <strain evidence="8 9">SN-593</strain>
    </source>
</reference>
<dbReference type="PANTHER" id="PTHR30011">
    <property type="entry name" value="ALKANESULFONATE MONOOXYGENASE-RELATED"/>
    <property type="match status" value="1"/>
</dbReference>
<feature type="binding site" evidence="6">
    <location>
        <position position="149"/>
    </location>
    <ligand>
        <name>FMN</name>
        <dbReference type="ChEBI" id="CHEBI:58210"/>
    </ligand>
</feature>
<evidence type="ECO:0000313" key="8">
    <source>
        <dbReference type="EMBL" id="BBB01196.1"/>
    </source>
</evidence>
<reference evidence="8 9" key="2">
    <citation type="journal article" date="2011" name="J. Antibiot.">
        <title>Furaquinocins I and J: novel polyketide isoprenoid hybrid compounds from Streptomyces reveromyceticus SN-593.</title>
        <authorList>
            <person name="Panthee S."/>
            <person name="Takahashi S."/>
            <person name="Takagi H."/>
            <person name="Nogawa T."/>
            <person name="Oowada E."/>
            <person name="Uramoto M."/>
            <person name="Osada H."/>
        </authorList>
    </citation>
    <scope>NUCLEOTIDE SEQUENCE [LARGE SCALE GENOMIC DNA]</scope>
    <source>
        <strain evidence="8 9">SN-593</strain>
    </source>
</reference>
<evidence type="ECO:0000256" key="2">
    <source>
        <dbReference type="ARBA" id="ARBA00022643"/>
    </source>
</evidence>
<proteinExistence type="inferred from homology"/>
<evidence type="ECO:0000256" key="1">
    <source>
        <dbReference type="ARBA" id="ARBA00022630"/>
    </source>
</evidence>
<dbReference type="RefSeq" id="WP_202237125.1">
    <property type="nucleotide sequence ID" value="NZ_AP018365.1"/>
</dbReference>
<feature type="domain" description="Luciferase-like" evidence="7">
    <location>
        <begin position="31"/>
        <end position="384"/>
    </location>
</feature>
<keyword evidence="2 6" id="KW-0288">FMN</keyword>
<dbReference type="InterPro" id="IPR036661">
    <property type="entry name" value="Luciferase-like_sf"/>
</dbReference>
<keyword evidence="9" id="KW-1185">Reference proteome</keyword>
<feature type="binding site" evidence="6">
    <location>
        <position position="58"/>
    </location>
    <ligand>
        <name>FMN</name>
        <dbReference type="ChEBI" id="CHEBI:58210"/>
    </ligand>
</feature>
<dbReference type="GO" id="GO:0004497">
    <property type="term" value="F:monooxygenase activity"/>
    <property type="evidence" value="ECO:0007669"/>
    <property type="project" value="UniProtKB-KW"/>
</dbReference>
<dbReference type="AlphaFoldDB" id="A0A7U3VRV1"/>
<dbReference type="KEGG" id="arev:RVR_8477"/>
<dbReference type="GO" id="GO:0016705">
    <property type="term" value="F:oxidoreductase activity, acting on paired donors, with incorporation or reduction of molecular oxygen"/>
    <property type="evidence" value="ECO:0007669"/>
    <property type="project" value="InterPro"/>
</dbReference>
<keyword evidence="4 8" id="KW-0503">Monooxygenase</keyword>
<comment type="similarity">
    <text evidence="5">Belongs to the NtaA/SnaA/DszA monooxygenase family.</text>
</comment>
<dbReference type="NCBIfam" id="TIGR03860">
    <property type="entry name" value="FMN_nitrolo"/>
    <property type="match status" value="1"/>
</dbReference>
<dbReference type="Gene3D" id="3.20.20.30">
    <property type="entry name" value="Luciferase-like domain"/>
    <property type="match status" value="1"/>
</dbReference>
<gene>
    <name evidence="8" type="ORF">RVR_8477</name>
</gene>
<keyword evidence="1 6" id="KW-0285">Flavoprotein</keyword>
<dbReference type="Pfam" id="PF00296">
    <property type="entry name" value="Bac_luciferase"/>
    <property type="match status" value="1"/>
</dbReference>
<reference evidence="8 9" key="3">
    <citation type="journal article" date="2011" name="Nat. Chem. Biol.">
        <title>Reveromycin A biosynthesis uses RevG and RevJ for stereospecific spiroacetal formation.</title>
        <authorList>
            <person name="Takahashi S."/>
            <person name="Toyoda A."/>
            <person name="Sekiyama Y."/>
            <person name="Takagi H."/>
            <person name="Nogawa T."/>
            <person name="Uramoto M."/>
            <person name="Suzuki R."/>
            <person name="Koshino H."/>
            <person name="Kumano T."/>
            <person name="Panthee S."/>
            <person name="Dairi T."/>
            <person name="Ishikawa J."/>
            <person name="Ikeda H."/>
            <person name="Sakaki Y."/>
            <person name="Osada H."/>
        </authorList>
    </citation>
    <scope>NUCLEOTIDE SEQUENCE [LARGE SCALE GENOMIC DNA]</scope>
    <source>
        <strain evidence="8 9">SN-593</strain>
    </source>
</reference>
<protein>
    <submittedName>
        <fullName evidence="8">Putative monooxygenase</fullName>
    </submittedName>
</protein>
<feature type="binding site" evidence="6">
    <location>
        <position position="95"/>
    </location>
    <ligand>
        <name>FMN</name>
        <dbReference type="ChEBI" id="CHEBI:58210"/>
    </ligand>
</feature>